<feature type="non-terminal residue" evidence="4">
    <location>
        <position position="1"/>
    </location>
</feature>
<evidence type="ECO:0000256" key="1">
    <source>
        <dbReference type="ARBA" id="ARBA00003998"/>
    </source>
</evidence>
<dbReference type="EMBL" id="JAACNH010002454">
    <property type="protein sequence ID" value="KAG8429840.1"/>
    <property type="molecule type" value="Genomic_DNA"/>
</dbReference>
<dbReference type="OrthoDB" id="110174at2759"/>
<evidence type="ECO:0000313" key="4">
    <source>
        <dbReference type="EMBL" id="KAG8429840.1"/>
    </source>
</evidence>
<name>A0A8T2IFJ6_9PIPI</name>
<dbReference type="PANTHER" id="PTHR21824">
    <property type="entry name" value="TRANSMEMBRANE PROTEIN 177"/>
    <property type="match status" value="1"/>
</dbReference>
<protein>
    <recommendedName>
        <fullName evidence="3">Transmembrane protein 177</fullName>
    </recommendedName>
</protein>
<sequence length="217" mass="23428">TNLQETVSGMGEGGASSALRQLQGLFHQVLEEAQVGPLSSYTPFLAYGFHPVSAGIPWLPGGCSVGIPANYNDTEQDGVGIVDRVLMVNGREVDWRSDAGSHLKETLTLSVEAKKFSLAREAFTAHSNSPIIQASVAPVWLWASASPAGLYNVVVAVLGLTGYFLCSDSVNQWLDYRADRMVAAVSKSYAVGGVEFYDKILARNRILRVLMGHKERP</sequence>
<dbReference type="GO" id="GO:0016020">
    <property type="term" value="C:membrane"/>
    <property type="evidence" value="ECO:0007669"/>
    <property type="project" value="TreeGrafter"/>
</dbReference>
<evidence type="ECO:0000256" key="2">
    <source>
        <dbReference type="ARBA" id="ARBA00005794"/>
    </source>
</evidence>
<comment type="caution">
    <text evidence="4">The sequence shown here is derived from an EMBL/GenBank/DDBJ whole genome shotgun (WGS) entry which is preliminary data.</text>
</comment>
<feature type="non-terminal residue" evidence="4">
    <location>
        <position position="217"/>
    </location>
</feature>
<comment type="similarity">
    <text evidence="2">Belongs to the TMEM177 family.</text>
</comment>
<comment type="function">
    <text evidence="1">Plays a role in the early steps of cytochrome c oxidase subunit II (MT-CO2/COX2) maturation and is required for the stabilization of COX20 and the newly synthesized MT-CO2/COX2 protein.</text>
</comment>
<dbReference type="PANTHER" id="PTHR21824:SF4">
    <property type="entry name" value="TRANSMEMBRANE PROTEIN 177"/>
    <property type="match status" value="1"/>
</dbReference>
<organism evidence="4 5">
    <name type="scientific">Hymenochirus boettgeri</name>
    <name type="common">Congo dwarf clawed frog</name>
    <dbReference type="NCBI Taxonomy" id="247094"/>
    <lineage>
        <taxon>Eukaryota</taxon>
        <taxon>Metazoa</taxon>
        <taxon>Chordata</taxon>
        <taxon>Craniata</taxon>
        <taxon>Vertebrata</taxon>
        <taxon>Euteleostomi</taxon>
        <taxon>Amphibia</taxon>
        <taxon>Batrachia</taxon>
        <taxon>Anura</taxon>
        <taxon>Pipoidea</taxon>
        <taxon>Pipidae</taxon>
        <taxon>Pipinae</taxon>
        <taxon>Hymenochirus</taxon>
    </lineage>
</organism>
<proteinExistence type="inferred from homology"/>
<evidence type="ECO:0000313" key="5">
    <source>
        <dbReference type="Proteomes" id="UP000812440"/>
    </source>
</evidence>
<accession>A0A8T2IFJ6</accession>
<keyword evidence="5" id="KW-1185">Reference proteome</keyword>
<dbReference type="Proteomes" id="UP000812440">
    <property type="component" value="Unassembled WGS sequence"/>
</dbReference>
<dbReference type="AlphaFoldDB" id="A0A8T2IFJ6"/>
<evidence type="ECO:0000256" key="3">
    <source>
        <dbReference type="ARBA" id="ARBA00014595"/>
    </source>
</evidence>
<reference evidence="4" key="1">
    <citation type="thesis" date="2020" institute="ProQuest LLC" country="789 East Eisenhower Parkway, Ann Arbor, MI, USA">
        <title>Comparative Genomics and Chromosome Evolution.</title>
        <authorList>
            <person name="Mudd A.B."/>
        </authorList>
    </citation>
    <scope>NUCLEOTIDE SEQUENCE</scope>
    <source>
        <strain evidence="4">Female2</strain>
        <tissue evidence="4">Blood</tissue>
    </source>
</reference>
<gene>
    <name evidence="4" type="ORF">GDO86_019081</name>
</gene>
<dbReference type="InterPro" id="IPR026620">
    <property type="entry name" value="TMEM177"/>
</dbReference>